<evidence type="ECO:0000313" key="8">
    <source>
        <dbReference type="EMBL" id="CAD7250569.1"/>
    </source>
</evidence>
<dbReference type="PANTHER" id="PTHR10984:SF30">
    <property type="entry name" value="ENDOPLASMIC RETICULUM-GOLGI INTERMEDIATE COMPARTMENT PROTEIN 2"/>
    <property type="match status" value="1"/>
</dbReference>
<dbReference type="GO" id="GO:0005783">
    <property type="term" value="C:endoplasmic reticulum"/>
    <property type="evidence" value="ECO:0007669"/>
    <property type="project" value="TreeGrafter"/>
</dbReference>
<dbReference type="OrthoDB" id="5541786at2759"/>
<name>A0A7R9FPX9_9CRUS</name>
<dbReference type="InterPro" id="IPR045888">
    <property type="entry name" value="Erv"/>
</dbReference>
<evidence type="ECO:0000256" key="5">
    <source>
        <dbReference type="ARBA" id="ARBA00023136"/>
    </source>
</evidence>
<dbReference type="GO" id="GO:0030134">
    <property type="term" value="C:COPII-coated ER to Golgi transport vesicle"/>
    <property type="evidence" value="ECO:0007669"/>
    <property type="project" value="TreeGrafter"/>
</dbReference>
<feature type="domain" description="Endoplasmic reticulum vesicle transporter C-terminal" evidence="6">
    <location>
        <begin position="166"/>
        <end position="338"/>
    </location>
</feature>
<dbReference type="Pfam" id="PF13850">
    <property type="entry name" value="ERGIC_N"/>
    <property type="match status" value="1"/>
</dbReference>
<evidence type="ECO:0000259" key="7">
    <source>
        <dbReference type="Pfam" id="PF13850"/>
    </source>
</evidence>
<evidence type="ECO:0000256" key="3">
    <source>
        <dbReference type="ARBA" id="ARBA00022692"/>
    </source>
</evidence>
<evidence type="ECO:0000256" key="2">
    <source>
        <dbReference type="ARBA" id="ARBA00005648"/>
    </source>
</evidence>
<dbReference type="InterPro" id="IPR012936">
    <property type="entry name" value="Erv_C"/>
</dbReference>
<evidence type="ECO:0000313" key="9">
    <source>
        <dbReference type="Proteomes" id="UP000677054"/>
    </source>
</evidence>
<keyword evidence="5" id="KW-0472">Membrane</keyword>
<dbReference type="GO" id="GO:0006888">
    <property type="term" value="P:endoplasmic reticulum to Golgi vesicle-mediated transport"/>
    <property type="evidence" value="ECO:0007669"/>
    <property type="project" value="TreeGrafter"/>
</dbReference>
<evidence type="ECO:0000256" key="4">
    <source>
        <dbReference type="ARBA" id="ARBA00022989"/>
    </source>
</evidence>
<dbReference type="Proteomes" id="UP000677054">
    <property type="component" value="Unassembled WGS sequence"/>
</dbReference>
<dbReference type="AlphaFoldDB" id="A0A7R9FPX9"/>
<accession>A0A7R9FPX9</accession>
<proteinExistence type="inferred from homology"/>
<evidence type="ECO:0008006" key="10">
    <source>
        <dbReference type="Google" id="ProtNLM"/>
    </source>
</evidence>
<protein>
    <recommendedName>
        <fullName evidence="10">Endoplasmic reticulum-Golgi intermediate compartment protein 2</fullName>
    </recommendedName>
</protein>
<comment type="subcellular location">
    <subcellularLocation>
        <location evidence="1">Endoplasmic reticulum-Golgi intermediate compartment membrane</location>
        <topology evidence="1">Multi-pass membrane protein</topology>
    </subcellularLocation>
</comment>
<dbReference type="EMBL" id="LR902449">
    <property type="protein sequence ID" value="CAD7250569.1"/>
    <property type="molecule type" value="Genomic_DNA"/>
</dbReference>
<dbReference type="PANTHER" id="PTHR10984">
    <property type="entry name" value="ENDOPLASMIC RETICULUM-GOLGI INTERMEDIATE COMPARTMENT PROTEIN"/>
    <property type="match status" value="1"/>
</dbReference>
<feature type="domain" description="Endoplasmic reticulum vesicle transporter N-terminal" evidence="7">
    <location>
        <begin position="13"/>
        <end position="100"/>
    </location>
</feature>
<gene>
    <name evidence="8" type="ORF">DSTB1V02_LOCUS10341</name>
</gene>
<keyword evidence="3" id="KW-0812">Transmembrane</keyword>
<dbReference type="InterPro" id="IPR039542">
    <property type="entry name" value="Erv_N"/>
</dbReference>
<organism evidence="8">
    <name type="scientific">Darwinula stevensoni</name>
    <dbReference type="NCBI Taxonomy" id="69355"/>
    <lineage>
        <taxon>Eukaryota</taxon>
        <taxon>Metazoa</taxon>
        <taxon>Ecdysozoa</taxon>
        <taxon>Arthropoda</taxon>
        <taxon>Crustacea</taxon>
        <taxon>Oligostraca</taxon>
        <taxon>Ostracoda</taxon>
        <taxon>Podocopa</taxon>
        <taxon>Podocopida</taxon>
        <taxon>Darwinulocopina</taxon>
        <taxon>Darwinuloidea</taxon>
        <taxon>Darwinulidae</taxon>
        <taxon>Darwinula</taxon>
    </lineage>
</organism>
<keyword evidence="4" id="KW-1133">Transmembrane helix</keyword>
<dbReference type="Pfam" id="PF07970">
    <property type="entry name" value="COPIIcoated_ERV"/>
    <property type="match status" value="1"/>
</dbReference>
<dbReference type="EMBL" id="CAJPEV010002932">
    <property type="protein sequence ID" value="CAG0898465.1"/>
    <property type="molecule type" value="Genomic_DNA"/>
</dbReference>
<keyword evidence="9" id="KW-1185">Reference proteome</keyword>
<dbReference type="GO" id="GO:0033116">
    <property type="term" value="C:endoplasmic reticulum-Golgi intermediate compartment membrane"/>
    <property type="evidence" value="ECO:0007669"/>
    <property type="project" value="UniProtKB-SubCell"/>
</dbReference>
<evidence type="ECO:0000256" key="1">
    <source>
        <dbReference type="ARBA" id="ARBA00004457"/>
    </source>
</evidence>
<dbReference type="GO" id="GO:0006890">
    <property type="term" value="P:retrograde vesicle-mediated transport, Golgi to endoplasmic reticulum"/>
    <property type="evidence" value="ECO:0007669"/>
    <property type="project" value="TreeGrafter"/>
</dbReference>
<reference evidence="8" key="1">
    <citation type="submission" date="2020-11" db="EMBL/GenBank/DDBJ databases">
        <authorList>
            <person name="Tran Van P."/>
        </authorList>
    </citation>
    <scope>NUCLEOTIDE SEQUENCE</scope>
</reference>
<comment type="similarity">
    <text evidence="2">Belongs to the ERGIC family.</text>
</comment>
<evidence type="ECO:0000259" key="6">
    <source>
        <dbReference type="Pfam" id="PF07970"/>
    </source>
</evidence>
<sequence length="428" mass="47656">MALRRRKIVQTVEKLDAFSKLPEECTVTSKSGGTISLLTFALLAWLVILEVHDYLTDSSLRFTFHPDKDFTAKLSIHVDMTVATPCSMIGADVTDATKQNMALFGRFDEEKAWFNLSPRQRAYFDRVKEVNSYLRDQYHSLSHQLWKSGYSTLYGSMPSRSSVEIPDTPHDACRIHGTLQVNKVGGNLHVIAGKSIDIGIGHAHISMIMFGSDFPNFNFSHRIDRLWFGQPSSGIIQPLDADEQIADSSNMMYQYFITVVPTEVVTKFTSTTTYQYSVKELHRAISHEKGSHGTPGIYIKYDFSALRVKVSEDAEPLWRFLTRLCAITGGVFATSGIITSAIEAMVDFICCRRQAKEKLHAMESRNMGECCSLLPAETSEVDSQGCTSPLLVVPDSEEPGNSSPLFINGFPASSINTPYVEATEDTGR</sequence>